<organism evidence="2 3">
    <name type="scientific">Listeria fleischmannii FSL S10-1203</name>
    <dbReference type="NCBI Taxonomy" id="1265822"/>
    <lineage>
        <taxon>Bacteria</taxon>
        <taxon>Bacillati</taxon>
        <taxon>Bacillota</taxon>
        <taxon>Bacilli</taxon>
        <taxon>Bacillales</taxon>
        <taxon>Listeriaceae</taxon>
        <taxon>Listeria</taxon>
    </lineage>
</organism>
<dbReference type="InterPro" id="IPR010982">
    <property type="entry name" value="Lambda_DNA-bd_dom_sf"/>
</dbReference>
<accession>W7DEC8</accession>
<dbReference type="InterPro" id="IPR001387">
    <property type="entry name" value="Cro/C1-type_HTH"/>
</dbReference>
<name>W7DEC8_9LIST</name>
<gene>
    <name evidence="2" type="ORF">MCOL2_10500</name>
</gene>
<dbReference type="EMBL" id="AODM01000037">
    <property type="protein sequence ID" value="EUJ53831.1"/>
    <property type="molecule type" value="Genomic_DNA"/>
</dbReference>
<dbReference type="Pfam" id="PF01381">
    <property type="entry name" value="HTH_3"/>
    <property type="match status" value="1"/>
</dbReference>
<sequence>MTCQDIAERIGITKNYYWLIERGDRNLSYPLAVKIANVFGLEPDDIFLTKKVNITHTSYYKTNSVSCTCKTIQRGVRK</sequence>
<comment type="caution">
    <text evidence="2">The sequence shown here is derived from an EMBL/GenBank/DDBJ whole genome shotgun (WGS) entry which is preliminary data.</text>
</comment>
<feature type="domain" description="HTH cro/C1-type" evidence="1">
    <location>
        <begin position="1"/>
        <end position="46"/>
    </location>
</feature>
<evidence type="ECO:0000313" key="3">
    <source>
        <dbReference type="Proteomes" id="UP000019241"/>
    </source>
</evidence>
<dbReference type="AlphaFoldDB" id="W7DEC8"/>
<dbReference type="Gene3D" id="1.10.260.40">
    <property type="entry name" value="lambda repressor-like DNA-binding domains"/>
    <property type="match status" value="1"/>
</dbReference>
<dbReference type="CDD" id="cd00093">
    <property type="entry name" value="HTH_XRE"/>
    <property type="match status" value="1"/>
</dbReference>
<dbReference type="GO" id="GO:0003677">
    <property type="term" value="F:DNA binding"/>
    <property type="evidence" value="ECO:0007669"/>
    <property type="project" value="InterPro"/>
</dbReference>
<reference evidence="2 3" key="1">
    <citation type="submission" date="2012-12" db="EMBL/GenBank/DDBJ databases">
        <title>Novel taxa of Listeriaceae from agricultural environments in the United States.</title>
        <authorList>
            <person name="den Bakker H.C."/>
            <person name="Allred A."/>
            <person name="Warchocki S."/>
            <person name="Wright E.M."/>
            <person name="Burrell A."/>
            <person name="Nightingale K.K."/>
            <person name="Kephart D."/>
            <person name="Wiedmann M."/>
        </authorList>
    </citation>
    <scope>NUCLEOTIDE SEQUENCE [LARGE SCALE GENOMIC DNA]</scope>
    <source>
        <strain evidence="2 3">FSL S10-1203</strain>
    </source>
</reference>
<dbReference type="SUPFAM" id="SSF47413">
    <property type="entry name" value="lambda repressor-like DNA-binding domains"/>
    <property type="match status" value="1"/>
</dbReference>
<proteinExistence type="predicted"/>
<evidence type="ECO:0000259" key="1">
    <source>
        <dbReference type="PROSITE" id="PS50943"/>
    </source>
</evidence>
<evidence type="ECO:0000313" key="2">
    <source>
        <dbReference type="EMBL" id="EUJ53831.1"/>
    </source>
</evidence>
<dbReference type="PROSITE" id="PS50943">
    <property type="entry name" value="HTH_CROC1"/>
    <property type="match status" value="1"/>
</dbReference>
<protein>
    <submittedName>
        <fullName evidence="2">XRE family transcriptional regulator</fullName>
    </submittedName>
</protein>
<dbReference type="Proteomes" id="UP000019241">
    <property type="component" value="Unassembled WGS sequence"/>
</dbReference>